<dbReference type="EMBL" id="JARKHS020016014">
    <property type="protein sequence ID" value="KAK8773966.1"/>
    <property type="molecule type" value="Genomic_DNA"/>
</dbReference>
<reference evidence="1 2" key="1">
    <citation type="journal article" date="2023" name="Arcadia Sci">
        <title>De novo assembly of a long-read Amblyomma americanum tick genome.</title>
        <authorList>
            <person name="Chou S."/>
            <person name="Poskanzer K.E."/>
            <person name="Rollins M."/>
            <person name="Thuy-Boun P.S."/>
        </authorList>
    </citation>
    <scope>NUCLEOTIDE SEQUENCE [LARGE SCALE GENOMIC DNA]</scope>
    <source>
        <strain evidence="1">F_SG_1</strain>
        <tissue evidence="1">Salivary glands</tissue>
    </source>
</reference>
<proteinExistence type="predicted"/>
<keyword evidence="2" id="KW-1185">Reference proteome</keyword>
<dbReference type="AlphaFoldDB" id="A0AAQ4EGW7"/>
<name>A0AAQ4EGW7_AMBAM</name>
<sequence length="231" mass="26208">MVAQDMKELRSLLESVSPDDLLCIADADIPRLPDLCTLPLSTVASKIYEAVNNVRTVEKRLNCIAQIRCRLMHRHTIQGWKFYRQDFPRSKELFDMMLIDMEVCLRLVPTDTSVYTYSWTTLDDRFYGCFLTKASSERCVKWDAVHVIFWMTQPLMATQTANESIEKRLSEVVRSTLGGNAVCIHVNANGNLEEGARNAIDSLRLAAAQREKNLRDQDLAASAATGDCSRR</sequence>
<organism evidence="1 2">
    <name type="scientific">Amblyomma americanum</name>
    <name type="common">Lone star tick</name>
    <dbReference type="NCBI Taxonomy" id="6943"/>
    <lineage>
        <taxon>Eukaryota</taxon>
        <taxon>Metazoa</taxon>
        <taxon>Ecdysozoa</taxon>
        <taxon>Arthropoda</taxon>
        <taxon>Chelicerata</taxon>
        <taxon>Arachnida</taxon>
        <taxon>Acari</taxon>
        <taxon>Parasitiformes</taxon>
        <taxon>Ixodida</taxon>
        <taxon>Ixodoidea</taxon>
        <taxon>Ixodidae</taxon>
        <taxon>Amblyomminae</taxon>
        <taxon>Amblyomma</taxon>
    </lineage>
</organism>
<protein>
    <submittedName>
        <fullName evidence="1">Uncharacterized protein</fullName>
    </submittedName>
</protein>
<accession>A0AAQ4EGW7</accession>
<evidence type="ECO:0000313" key="1">
    <source>
        <dbReference type="EMBL" id="KAK8773966.1"/>
    </source>
</evidence>
<comment type="caution">
    <text evidence="1">The sequence shown here is derived from an EMBL/GenBank/DDBJ whole genome shotgun (WGS) entry which is preliminary data.</text>
</comment>
<dbReference type="Proteomes" id="UP001321473">
    <property type="component" value="Unassembled WGS sequence"/>
</dbReference>
<gene>
    <name evidence="1" type="ORF">V5799_011501</name>
</gene>
<evidence type="ECO:0000313" key="2">
    <source>
        <dbReference type="Proteomes" id="UP001321473"/>
    </source>
</evidence>